<dbReference type="SUPFAM" id="SSF143447">
    <property type="entry name" value="AMMECR1-like"/>
    <property type="match status" value="1"/>
</dbReference>
<gene>
    <name evidence="2" type="ORF">INT48_001672</name>
</gene>
<dbReference type="PROSITE" id="PS51112">
    <property type="entry name" value="AMMECR1"/>
    <property type="match status" value="1"/>
</dbReference>
<reference evidence="2" key="1">
    <citation type="submission" date="2021-01" db="EMBL/GenBank/DDBJ databases">
        <title>Metabolic potential, ecology and presence of endohyphal bacteria is reflected in genomic diversity of Mucoromycotina.</title>
        <authorList>
            <person name="Muszewska A."/>
            <person name="Okrasinska A."/>
            <person name="Steczkiewicz K."/>
            <person name="Drgas O."/>
            <person name="Orlowska M."/>
            <person name="Perlinska-Lenart U."/>
            <person name="Aleksandrzak-Piekarczyk T."/>
            <person name="Szatraj K."/>
            <person name="Zielenkiewicz U."/>
            <person name="Pilsyk S."/>
            <person name="Malc E."/>
            <person name="Mieczkowski P."/>
            <person name="Kruszewska J.S."/>
            <person name="Biernat P."/>
            <person name="Pawlowska J."/>
        </authorList>
    </citation>
    <scope>NUCLEOTIDE SEQUENCE</scope>
    <source>
        <strain evidence="2">WA0000018081</strain>
    </source>
</reference>
<dbReference type="PANTHER" id="PTHR13016">
    <property type="entry name" value="AMMECR1 HOMOLOG"/>
    <property type="match status" value="1"/>
</dbReference>
<dbReference type="InterPro" id="IPR023473">
    <property type="entry name" value="AMMECR1"/>
</dbReference>
<dbReference type="PANTHER" id="PTHR13016:SF0">
    <property type="entry name" value="AMME SYNDROME CANDIDATE GENE 1 PROTEIN"/>
    <property type="match status" value="1"/>
</dbReference>
<name>A0A8H7SJ65_9FUNG</name>
<dbReference type="Pfam" id="PF01871">
    <property type="entry name" value="AMMECR1"/>
    <property type="match status" value="1"/>
</dbReference>
<dbReference type="InterPro" id="IPR036071">
    <property type="entry name" value="AMMECR1_dom_sf"/>
</dbReference>
<comment type="caution">
    <text evidence="2">The sequence shown here is derived from an EMBL/GenBank/DDBJ whole genome shotgun (WGS) entry which is preliminary data.</text>
</comment>
<dbReference type="Proteomes" id="UP000613177">
    <property type="component" value="Unassembled WGS sequence"/>
</dbReference>
<protein>
    <recommendedName>
        <fullName evidence="1">AMMECR1 domain-containing protein</fullName>
    </recommendedName>
</protein>
<evidence type="ECO:0000313" key="3">
    <source>
        <dbReference type="Proteomes" id="UP000613177"/>
    </source>
</evidence>
<accession>A0A8H7SJ65</accession>
<organism evidence="2 3">
    <name type="scientific">Thamnidium elegans</name>
    <dbReference type="NCBI Taxonomy" id="101142"/>
    <lineage>
        <taxon>Eukaryota</taxon>
        <taxon>Fungi</taxon>
        <taxon>Fungi incertae sedis</taxon>
        <taxon>Mucoromycota</taxon>
        <taxon>Mucoromycotina</taxon>
        <taxon>Mucoromycetes</taxon>
        <taxon>Mucorales</taxon>
        <taxon>Mucorineae</taxon>
        <taxon>Mucoraceae</taxon>
        <taxon>Thamnidium</taxon>
    </lineage>
</organism>
<sequence length="169" mass="19656">MSSVVTEEHVQYCFNVLIAHLKKERFPNPTFPNDEYFAPLHLHEGLRKYALISALKDHRFAPIQLKEIVSLTCGVSLLTNFEEADDYLDWEVGKHGIWIEFKQLNGQTETATYLPEVMKEQQWTKEEAIESLLLKGDFKGKITNEYCLNSIVLTRYQSQKLEMPYKGII</sequence>
<dbReference type="InterPro" id="IPR002733">
    <property type="entry name" value="AMMECR1_domain"/>
</dbReference>
<dbReference type="InterPro" id="IPR027485">
    <property type="entry name" value="AMMECR1_N"/>
</dbReference>
<evidence type="ECO:0000313" key="2">
    <source>
        <dbReference type="EMBL" id="KAG2230770.1"/>
    </source>
</evidence>
<keyword evidence="3" id="KW-1185">Reference proteome</keyword>
<dbReference type="AlphaFoldDB" id="A0A8H7SJ65"/>
<evidence type="ECO:0000259" key="1">
    <source>
        <dbReference type="PROSITE" id="PS51112"/>
    </source>
</evidence>
<dbReference type="Gene3D" id="3.30.700.20">
    <property type="entry name" value="Hypothetical protein ph0010, domain 1"/>
    <property type="match status" value="1"/>
</dbReference>
<feature type="domain" description="AMMECR1" evidence="1">
    <location>
        <begin position="1"/>
        <end position="169"/>
    </location>
</feature>
<dbReference type="EMBL" id="JAEPRE010000184">
    <property type="protein sequence ID" value="KAG2230770.1"/>
    <property type="molecule type" value="Genomic_DNA"/>
</dbReference>
<proteinExistence type="predicted"/>